<sequence length="119" mass="13472">MAEIAASIRNSVDLFLAAVKTSYPLTAAYLYGSYAKGTATPWSDIDLALILRTFLHDPYEDQVSLMRLAARIDDRIEPLPFTEDTFTPNNPLVYEIQRYGIPWHDESLASDKPRKISHV</sequence>
<dbReference type="AlphaFoldDB" id="A0A081CAW7"/>
<dbReference type="InterPro" id="IPR002934">
    <property type="entry name" value="Polymerase_NTP_transf_dom"/>
</dbReference>
<dbReference type="InterPro" id="IPR043519">
    <property type="entry name" value="NT_sf"/>
</dbReference>
<organism evidence="2">
    <name type="scientific">Vecturithrix granuli</name>
    <dbReference type="NCBI Taxonomy" id="1499967"/>
    <lineage>
        <taxon>Bacteria</taxon>
        <taxon>Candidatus Moduliflexota</taxon>
        <taxon>Candidatus Vecturitrichia</taxon>
        <taxon>Candidatus Vecturitrichales</taxon>
        <taxon>Candidatus Vecturitrichaceae</taxon>
        <taxon>Candidatus Vecturithrix</taxon>
    </lineage>
</organism>
<proteinExistence type="predicted"/>
<name>A0A081CAW7_VECG1</name>
<dbReference type="EMBL" id="DF820482">
    <property type="protein sequence ID" value="GAK61722.1"/>
    <property type="molecule type" value="Genomic_DNA"/>
</dbReference>
<evidence type="ECO:0000313" key="3">
    <source>
        <dbReference type="Proteomes" id="UP000030661"/>
    </source>
</evidence>
<dbReference type="HOGENOM" id="CLU_130257_9_4_0"/>
<dbReference type="PANTHER" id="PTHR43449">
    <property type="entry name" value="NUCLEOTIDYLTRANSFERASE"/>
    <property type="match status" value="1"/>
</dbReference>
<dbReference type="Pfam" id="PF01909">
    <property type="entry name" value="NTP_transf_2"/>
    <property type="match status" value="1"/>
</dbReference>
<keyword evidence="3" id="KW-1185">Reference proteome</keyword>
<dbReference type="Gene3D" id="3.30.460.10">
    <property type="entry name" value="Beta Polymerase, domain 2"/>
    <property type="match status" value="1"/>
</dbReference>
<dbReference type="SUPFAM" id="SSF81301">
    <property type="entry name" value="Nucleotidyltransferase"/>
    <property type="match status" value="1"/>
</dbReference>
<dbReference type="Proteomes" id="UP000030661">
    <property type="component" value="Unassembled WGS sequence"/>
</dbReference>
<accession>A0A081CAW7</accession>
<dbReference type="GO" id="GO:0016779">
    <property type="term" value="F:nucleotidyltransferase activity"/>
    <property type="evidence" value="ECO:0007669"/>
    <property type="project" value="InterPro"/>
</dbReference>
<dbReference type="eggNOG" id="COG1708">
    <property type="taxonomic scope" value="Bacteria"/>
</dbReference>
<feature type="domain" description="Polymerase nucleotidyl transferase" evidence="1">
    <location>
        <begin position="15"/>
        <end position="57"/>
    </location>
</feature>
<dbReference type="CDD" id="cd05403">
    <property type="entry name" value="NT_KNTase_like"/>
    <property type="match status" value="1"/>
</dbReference>
<dbReference type="STRING" id="1499967.U27_02551"/>
<reference evidence="2" key="1">
    <citation type="journal article" date="2015" name="PeerJ">
        <title>First genomic representation of candidate bacterial phylum KSB3 points to enhanced environmental sensing as a trigger of wastewater bulking.</title>
        <authorList>
            <person name="Sekiguchi Y."/>
            <person name="Ohashi A."/>
            <person name="Parks D.H."/>
            <person name="Yamauchi T."/>
            <person name="Tyson G.W."/>
            <person name="Hugenholtz P."/>
        </authorList>
    </citation>
    <scope>NUCLEOTIDE SEQUENCE [LARGE SCALE GENOMIC DNA]</scope>
</reference>
<gene>
    <name evidence="2" type="ORF">U27_02551</name>
</gene>
<protein>
    <submittedName>
        <fullName evidence="2">DNA polymerase, beta-like region</fullName>
    </submittedName>
</protein>
<evidence type="ECO:0000259" key="1">
    <source>
        <dbReference type="Pfam" id="PF01909"/>
    </source>
</evidence>
<evidence type="ECO:0000313" key="2">
    <source>
        <dbReference type="EMBL" id="GAK61722.1"/>
    </source>
</evidence>
<dbReference type="PANTHER" id="PTHR43449:SF1">
    <property type="entry name" value="POLYMERASE BETA NUCLEOTIDYLTRANSFERASE DOMAIN-CONTAINING PROTEIN"/>
    <property type="match status" value="1"/>
</dbReference>